<sequence length="258" mass="29171">MPTMWWVSSLSLSYCTASLLKPSHQMPQVLQQRGELENRFTYPSQHRNLPSTTHVGTSWIIRGGSLCPASMPCYLCLKPSPNESVHFQEELWYVAEEALGQNSFRLSYCRTPILRHVYFQGVPCIVIGACISIHAFRAAPWYLLKIPLKRQYHLCGEVSRCIGAQSLQNQDMQTLSVAECKLRQACSGYRSGSTTSQLLGIVAQLLQRSSCAQNVPACHDSQGEHYCLMQQYTSRRFLGCRFSRQQDPVLSHATRPHS</sequence>
<proteinExistence type="predicted"/>
<feature type="signal peptide" evidence="1">
    <location>
        <begin position="1"/>
        <end position="17"/>
    </location>
</feature>
<dbReference type="EMBL" id="KI546118">
    <property type="protein sequence ID" value="EST44340.1"/>
    <property type="molecule type" value="Genomic_DNA"/>
</dbReference>
<protein>
    <submittedName>
        <fullName evidence="2">Uncharacterized protein</fullName>
    </submittedName>
</protein>
<gene>
    <name evidence="2" type="ORF">SS50377_15804</name>
</gene>
<organism evidence="2">
    <name type="scientific">Spironucleus salmonicida</name>
    <dbReference type="NCBI Taxonomy" id="348837"/>
    <lineage>
        <taxon>Eukaryota</taxon>
        <taxon>Metamonada</taxon>
        <taxon>Diplomonadida</taxon>
        <taxon>Hexamitidae</taxon>
        <taxon>Hexamitinae</taxon>
        <taxon>Spironucleus</taxon>
    </lineage>
</organism>
<keyword evidence="1" id="KW-0732">Signal</keyword>
<evidence type="ECO:0000313" key="2">
    <source>
        <dbReference type="EMBL" id="EST44340.1"/>
    </source>
</evidence>
<evidence type="ECO:0000256" key="1">
    <source>
        <dbReference type="SAM" id="SignalP"/>
    </source>
</evidence>
<name>V6LIC9_9EUKA</name>
<reference evidence="2" key="1">
    <citation type="journal article" date="2014" name="PLoS Genet.">
        <title>The Genome of Spironucleus salmonicida Highlights a Fish Pathogen Adapted to Fluctuating Environments.</title>
        <authorList>
            <person name="Xu F."/>
            <person name="Jerlstrom-Hultqvist J."/>
            <person name="Einarsson E."/>
            <person name="Astvaldsson A."/>
            <person name="Svard S.G."/>
            <person name="Andersson J.O."/>
        </authorList>
    </citation>
    <scope>NUCLEOTIDE SEQUENCE</scope>
</reference>
<accession>V6LIC9</accession>
<dbReference type="AlphaFoldDB" id="V6LIC9"/>
<feature type="chain" id="PRO_5004749083" evidence="1">
    <location>
        <begin position="18"/>
        <end position="258"/>
    </location>
</feature>